<name>A0A0F9MTH8_9ZZZZ</name>
<feature type="non-terminal residue" evidence="1">
    <location>
        <position position="73"/>
    </location>
</feature>
<dbReference type="AlphaFoldDB" id="A0A0F9MTH8"/>
<accession>A0A0F9MTH8</accession>
<comment type="caution">
    <text evidence="1">The sequence shown here is derived from an EMBL/GenBank/DDBJ whole genome shotgun (WGS) entry which is preliminary data.</text>
</comment>
<evidence type="ECO:0000313" key="1">
    <source>
        <dbReference type="EMBL" id="KKN02682.1"/>
    </source>
</evidence>
<reference evidence="1" key="1">
    <citation type="journal article" date="2015" name="Nature">
        <title>Complex archaea that bridge the gap between prokaryotes and eukaryotes.</title>
        <authorList>
            <person name="Spang A."/>
            <person name="Saw J.H."/>
            <person name="Jorgensen S.L."/>
            <person name="Zaremba-Niedzwiedzka K."/>
            <person name="Martijn J."/>
            <person name="Lind A.E."/>
            <person name="van Eijk R."/>
            <person name="Schleper C."/>
            <person name="Guy L."/>
            <person name="Ettema T.J."/>
        </authorList>
    </citation>
    <scope>NUCLEOTIDE SEQUENCE</scope>
</reference>
<organism evidence="1">
    <name type="scientific">marine sediment metagenome</name>
    <dbReference type="NCBI Taxonomy" id="412755"/>
    <lineage>
        <taxon>unclassified sequences</taxon>
        <taxon>metagenomes</taxon>
        <taxon>ecological metagenomes</taxon>
    </lineage>
</organism>
<dbReference type="EMBL" id="LAZR01005122">
    <property type="protein sequence ID" value="KKN02682.1"/>
    <property type="molecule type" value="Genomic_DNA"/>
</dbReference>
<proteinExistence type="predicted"/>
<gene>
    <name evidence="1" type="ORF">LCGC14_1115200</name>
</gene>
<protein>
    <recommendedName>
        <fullName evidence="2">Acetyltransferase</fullName>
    </recommendedName>
</protein>
<sequence>MEKDLKEIENLIERPENSDLNKIPDLIRSFFKNNITHSKIDNFIGDYPTFIEPVYLERNVKIGDDVLLGPNVY</sequence>
<evidence type="ECO:0008006" key="2">
    <source>
        <dbReference type="Google" id="ProtNLM"/>
    </source>
</evidence>
<dbReference type="SUPFAM" id="SSF51161">
    <property type="entry name" value="Trimeric LpxA-like enzymes"/>
    <property type="match status" value="1"/>
</dbReference>
<dbReference type="InterPro" id="IPR011004">
    <property type="entry name" value="Trimer_LpxA-like_sf"/>
</dbReference>